<dbReference type="PANTHER" id="PTHR43060:SF15">
    <property type="entry name" value="3-HYDROXYISOBUTYRATE DEHYDROGENASE-LIKE 1, MITOCHONDRIAL-RELATED"/>
    <property type="match status" value="1"/>
</dbReference>
<dbReference type="OrthoDB" id="9786703at2"/>
<keyword evidence="3" id="KW-0520">NAD</keyword>
<evidence type="ECO:0000256" key="4">
    <source>
        <dbReference type="PIRSR" id="PIRSR000103-1"/>
    </source>
</evidence>
<dbReference type="PIRSF" id="PIRSF000103">
    <property type="entry name" value="HIBADH"/>
    <property type="match status" value="1"/>
</dbReference>
<evidence type="ECO:0000256" key="3">
    <source>
        <dbReference type="ARBA" id="ARBA00023027"/>
    </source>
</evidence>
<proteinExistence type="inferred from homology"/>
<dbReference type="PANTHER" id="PTHR43060">
    <property type="entry name" value="3-HYDROXYISOBUTYRATE DEHYDROGENASE-LIKE 1, MITOCHONDRIAL-RELATED"/>
    <property type="match status" value="1"/>
</dbReference>
<dbReference type="SUPFAM" id="SSF48179">
    <property type="entry name" value="6-phosphogluconate dehydrogenase C-terminal domain-like"/>
    <property type="match status" value="1"/>
</dbReference>
<dbReference type="RefSeq" id="WP_036086521.1">
    <property type="nucleotide sequence ID" value="NZ_CBCSHQ010000002.1"/>
</dbReference>
<dbReference type="InterPro" id="IPR008927">
    <property type="entry name" value="6-PGluconate_DH-like_C_sf"/>
</dbReference>
<evidence type="ECO:0000313" key="7">
    <source>
        <dbReference type="EMBL" id="KGL40362.1"/>
    </source>
</evidence>
<dbReference type="Gene3D" id="3.40.50.720">
    <property type="entry name" value="NAD(P)-binding Rossmann-like Domain"/>
    <property type="match status" value="1"/>
</dbReference>
<gene>
    <name evidence="7" type="ORF">EP57_10715</name>
</gene>
<dbReference type="InterPro" id="IPR029154">
    <property type="entry name" value="HIBADH-like_NADP-bd"/>
</dbReference>
<dbReference type="InterPro" id="IPR015815">
    <property type="entry name" value="HIBADH-related"/>
</dbReference>
<dbReference type="InterPro" id="IPR036291">
    <property type="entry name" value="NAD(P)-bd_dom_sf"/>
</dbReference>
<evidence type="ECO:0000259" key="6">
    <source>
        <dbReference type="Pfam" id="PF14833"/>
    </source>
</evidence>
<dbReference type="eggNOG" id="COG2084">
    <property type="taxonomic scope" value="Bacteria"/>
</dbReference>
<dbReference type="GO" id="GO:0051287">
    <property type="term" value="F:NAD binding"/>
    <property type="evidence" value="ECO:0007669"/>
    <property type="project" value="InterPro"/>
</dbReference>
<protein>
    <submittedName>
        <fullName evidence="7">Oxidoreductase</fullName>
    </submittedName>
</protein>
<name>A0A099W5U7_9LIST</name>
<dbReference type="Gene3D" id="1.10.1040.10">
    <property type="entry name" value="N-(1-d-carboxylethyl)-l-norvaline Dehydrogenase, domain 2"/>
    <property type="match status" value="1"/>
</dbReference>
<keyword evidence="2" id="KW-0560">Oxidoreductase</keyword>
<dbReference type="EMBL" id="JNFA01000024">
    <property type="protein sequence ID" value="KGL40362.1"/>
    <property type="molecule type" value="Genomic_DNA"/>
</dbReference>
<accession>A0A099W5U7</accession>
<dbReference type="Pfam" id="PF14833">
    <property type="entry name" value="NAD_binding_11"/>
    <property type="match status" value="1"/>
</dbReference>
<dbReference type="AlphaFoldDB" id="A0A099W5U7"/>
<dbReference type="STRING" id="1552123.EP57_10715"/>
<dbReference type="InterPro" id="IPR006115">
    <property type="entry name" value="6PGDH_NADP-bd"/>
</dbReference>
<evidence type="ECO:0000256" key="2">
    <source>
        <dbReference type="ARBA" id="ARBA00023002"/>
    </source>
</evidence>
<sequence length="287" mass="30415">MKKIGFIGVGVMGASMVRNLMAAGFEVHIYTRTKSKGESVIQEGAIWHETPQELAPQVDVLITMVGYPTDVEELYLAEDGLLTTLRSGTIAIDMTTSSPNLAKQIAEEGKALNIAVLDAPVSGGDIGAKNGTLTIMVGGEHEAFEAAEPVLNAMGQSVILQGAAGAGQHTKMVNQIAIASNMIGVTEALCYAKKAGLDPEKVLASISGGAAGSWSLSNLIPRVLQDDFAPGFFIKHFIKDMRIALDEAKQMNLELPGLALAEQMYQQLADAGFAENGTQALIKHYEK</sequence>
<comment type="caution">
    <text evidence="7">The sequence shown here is derived from an EMBL/GenBank/DDBJ whole genome shotgun (WGS) entry which is preliminary data.</text>
</comment>
<dbReference type="SUPFAM" id="SSF51735">
    <property type="entry name" value="NAD(P)-binding Rossmann-fold domains"/>
    <property type="match status" value="1"/>
</dbReference>
<organism evidence="7 8">
    <name type="scientific">Listeria booriae</name>
    <dbReference type="NCBI Taxonomy" id="1552123"/>
    <lineage>
        <taxon>Bacteria</taxon>
        <taxon>Bacillati</taxon>
        <taxon>Bacillota</taxon>
        <taxon>Bacilli</taxon>
        <taxon>Bacillales</taxon>
        <taxon>Listeriaceae</taxon>
        <taxon>Listeria</taxon>
    </lineage>
</organism>
<dbReference type="GO" id="GO:0016491">
    <property type="term" value="F:oxidoreductase activity"/>
    <property type="evidence" value="ECO:0007669"/>
    <property type="project" value="UniProtKB-KW"/>
</dbReference>
<evidence type="ECO:0000256" key="1">
    <source>
        <dbReference type="ARBA" id="ARBA00009080"/>
    </source>
</evidence>
<dbReference type="Proteomes" id="UP000029844">
    <property type="component" value="Unassembled WGS sequence"/>
</dbReference>
<dbReference type="GeneID" id="58717840"/>
<comment type="similarity">
    <text evidence="1">Belongs to the HIBADH-related family.</text>
</comment>
<dbReference type="InterPro" id="IPR013328">
    <property type="entry name" value="6PGD_dom2"/>
</dbReference>
<keyword evidence="8" id="KW-1185">Reference proteome</keyword>
<evidence type="ECO:0000259" key="5">
    <source>
        <dbReference type="Pfam" id="PF03446"/>
    </source>
</evidence>
<dbReference type="GO" id="GO:0050661">
    <property type="term" value="F:NADP binding"/>
    <property type="evidence" value="ECO:0007669"/>
    <property type="project" value="InterPro"/>
</dbReference>
<dbReference type="Pfam" id="PF03446">
    <property type="entry name" value="NAD_binding_2"/>
    <property type="match status" value="1"/>
</dbReference>
<feature type="domain" description="3-hydroxyisobutyrate dehydrogenase-like NAD-binding" evidence="6">
    <location>
        <begin position="165"/>
        <end position="285"/>
    </location>
</feature>
<feature type="active site" evidence="4">
    <location>
        <position position="171"/>
    </location>
</feature>
<reference evidence="7 8" key="1">
    <citation type="submission" date="2014-05" db="EMBL/GenBank/DDBJ databases">
        <title>Novel Listeriaceae from food processing environments.</title>
        <authorList>
            <person name="den Bakker H.C."/>
        </authorList>
    </citation>
    <scope>NUCLEOTIDE SEQUENCE [LARGE SCALE GENOMIC DNA]</scope>
    <source>
        <strain evidence="7 8">FSL A5-0281</strain>
    </source>
</reference>
<evidence type="ECO:0000313" key="8">
    <source>
        <dbReference type="Proteomes" id="UP000029844"/>
    </source>
</evidence>
<feature type="domain" description="6-phosphogluconate dehydrogenase NADP-binding" evidence="5">
    <location>
        <begin position="3"/>
        <end position="160"/>
    </location>
</feature>